<evidence type="ECO:0000313" key="3">
    <source>
        <dbReference type="Proteomes" id="UP000693970"/>
    </source>
</evidence>
<dbReference type="AlphaFoldDB" id="A0A9K3PTH4"/>
<dbReference type="Pfam" id="PF20330">
    <property type="entry name" value="DUF6625"/>
    <property type="match status" value="1"/>
</dbReference>
<sequence length="397" mass="45321">MARYYSRKPNPTYAVYRLIAFGILVGISSQVFLIISWSTPSSSSDEKDPLLVEKRFGRNVSISRNNGTKSTTSQSESKQKLFVRRQQNPTSRIVKAVDEPSIVLVSLIFGEYAANKKTLQMFVKSAETSGVDVILFGDPIPSFPLPAVNVRHVPCSWNAFVDRVSQRLFDGKEPGTLRKATYYKIIDFKPLFAFLFPEHVQSYDWWGHVDNDLILGNVRQFLTSDMLSQYDIVSPISHRNVFGPFTVYRNSNIVNEVFRWTKLPLSTIFGTTKTTNFDEWGMMNSHKNLKLNHNSTMDGILDEHAPRLGIRIKQSSGIISWDGVCTSDKKRCEECVFRRGELTTKRGKERLLCHYQIGKAFLEESLQNTTTMNKLLAKGEFRVSYPEGFSPVTKRRQ</sequence>
<keyword evidence="1" id="KW-0472">Membrane</keyword>
<comment type="caution">
    <text evidence="2">The sequence shown here is derived from an EMBL/GenBank/DDBJ whole genome shotgun (WGS) entry which is preliminary data.</text>
</comment>
<dbReference type="Proteomes" id="UP000693970">
    <property type="component" value="Unassembled WGS sequence"/>
</dbReference>
<keyword evidence="1" id="KW-1133">Transmembrane helix</keyword>
<accession>A0A9K3PTH4</accession>
<dbReference type="EMBL" id="JAGRRH010000014">
    <property type="protein sequence ID" value="KAG7359215.1"/>
    <property type="molecule type" value="Genomic_DNA"/>
</dbReference>
<gene>
    <name evidence="2" type="ORF">IV203_015804</name>
</gene>
<reference evidence="2" key="1">
    <citation type="journal article" date="2021" name="Sci. Rep.">
        <title>Diploid genomic architecture of Nitzschia inconspicua, an elite biomass production diatom.</title>
        <authorList>
            <person name="Oliver A."/>
            <person name="Podell S."/>
            <person name="Pinowska A."/>
            <person name="Traller J.C."/>
            <person name="Smith S.R."/>
            <person name="McClure R."/>
            <person name="Beliaev A."/>
            <person name="Bohutskyi P."/>
            <person name="Hill E.A."/>
            <person name="Rabines A."/>
            <person name="Zheng H."/>
            <person name="Allen L.Z."/>
            <person name="Kuo A."/>
            <person name="Grigoriev I.V."/>
            <person name="Allen A.E."/>
            <person name="Hazlebeck D."/>
            <person name="Allen E.E."/>
        </authorList>
    </citation>
    <scope>NUCLEOTIDE SEQUENCE</scope>
    <source>
        <strain evidence="2">Hildebrandi</strain>
    </source>
</reference>
<name>A0A9K3PTH4_9STRA</name>
<dbReference type="OrthoDB" id="10596841at2759"/>
<evidence type="ECO:0000313" key="2">
    <source>
        <dbReference type="EMBL" id="KAG7359215.1"/>
    </source>
</evidence>
<protein>
    <submittedName>
        <fullName evidence="2">Uncharacterized protein</fullName>
    </submittedName>
</protein>
<keyword evidence="3" id="KW-1185">Reference proteome</keyword>
<evidence type="ECO:0000256" key="1">
    <source>
        <dbReference type="SAM" id="Phobius"/>
    </source>
</evidence>
<proteinExistence type="predicted"/>
<feature type="transmembrane region" description="Helical" evidence="1">
    <location>
        <begin position="12"/>
        <end position="37"/>
    </location>
</feature>
<organism evidence="2 3">
    <name type="scientific">Nitzschia inconspicua</name>
    <dbReference type="NCBI Taxonomy" id="303405"/>
    <lineage>
        <taxon>Eukaryota</taxon>
        <taxon>Sar</taxon>
        <taxon>Stramenopiles</taxon>
        <taxon>Ochrophyta</taxon>
        <taxon>Bacillariophyta</taxon>
        <taxon>Bacillariophyceae</taxon>
        <taxon>Bacillariophycidae</taxon>
        <taxon>Bacillariales</taxon>
        <taxon>Bacillariaceae</taxon>
        <taxon>Nitzschia</taxon>
    </lineage>
</organism>
<reference evidence="2" key="2">
    <citation type="submission" date="2021-04" db="EMBL/GenBank/DDBJ databases">
        <authorList>
            <person name="Podell S."/>
        </authorList>
    </citation>
    <scope>NUCLEOTIDE SEQUENCE</scope>
    <source>
        <strain evidence="2">Hildebrandi</strain>
    </source>
</reference>
<keyword evidence="1" id="KW-0812">Transmembrane</keyword>
<dbReference type="InterPro" id="IPR046733">
    <property type="entry name" value="DUF6625"/>
</dbReference>